<dbReference type="AlphaFoldDB" id="A0A263CZK5"/>
<accession>A0A263CZK5</accession>
<feature type="compositionally biased region" description="Polar residues" evidence="1">
    <location>
        <begin position="1"/>
        <end position="10"/>
    </location>
</feature>
<evidence type="ECO:0000256" key="1">
    <source>
        <dbReference type="SAM" id="MobiDB-lite"/>
    </source>
</evidence>
<organism evidence="2 3">
    <name type="scientific">Amycolatopsis antarctica</name>
    <dbReference type="NCBI Taxonomy" id="1854586"/>
    <lineage>
        <taxon>Bacteria</taxon>
        <taxon>Bacillati</taxon>
        <taxon>Actinomycetota</taxon>
        <taxon>Actinomycetes</taxon>
        <taxon>Pseudonocardiales</taxon>
        <taxon>Pseudonocardiaceae</taxon>
        <taxon>Amycolatopsis</taxon>
    </lineage>
</organism>
<sequence>MTHQPNTRNRSPGEDQNKTRRKARAGRHDAAPAEEGTLSERVAPDLSGNGTAAEQDDENVPCGTVAGDRPREPTRGATVPHGAPKACPKPDTPPPKPHRWPDAPRKQRPTATRILARLVDERSATNQSYSTVRDYMRVRRADMLHNRPSDLCQRWPARTNSPSRQARPPESPKSACRVPAPTAEVPA</sequence>
<dbReference type="OrthoDB" id="2065409at2"/>
<dbReference type="EMBL" id="NKYE01000013">
    <property type="protein sequence ID" value="OZM71399.1"/>
    <property type="molecule type" value="Genomic_DNA"/>
</dbReference>
<proteinExistence type="predicted"/>
<comment type="caution">
    <text evidence="2">The sequence shown here is derived from an EMBL/GenBank/DDBJ whole genome shotgun (WGS) entry which is preliminary data.</text>
</comment>
<gene>
    <name evidence="2" type="ORF">CFN78_19745</name>
</gene>
<name>A0A263CZK5_9PSEU</name>
<evidence type="ECO:0000313" key="2">
    <source>
        <dbReference type="EMBL" id="OZM71399.1"/>
    </source>
</evidence>
<evidence type="ECO:0000313" key="3">
    <source>
        <dbReference type="Proteomes" id="UP000242444"/>
    </source>
</evidence>
<protein>
    <submittedName>
        <fullName evidence="2">Uncharacterized protein</fullName>
    </submittedName>
</protein>
<feature type="region of interest" description="Disordered" evidence="1">
    <location>
        <begin position="1"/>
        <end position="110"/>
    </location>
</feature>
<feature type="region of interest" description="Disordered" evidence="1">
    <location>
        <begin position="145"/>
        <end position="187"/>
    </location>
</feature>
<keyword evidence="3" id="KW-1185">Reference proteome</keyword>
<dbReference type="InParanoid" id="A0A263CZK5"/>
<reference evidence="2 3" key="1">
    <citation type="submission" date="2017-07" db="EMBL/GenBank/DDBJ databases">
        <title>Amycolatopsis antarcticus sp. nov., isolated from the surface of an Antarcticus brown macroalga.</title>
        <authorList>
            <person name="Wang J."/>
            <person name="Leiva S."/>
            <person name="Huang J."/>
            <person name="Huang Y."/>
        </authorList>
    </citation>
    <scope>NUCLEOTIDE SEQUENCE [LARGE SCALE GENOMIC DNA]</scope>
    <source>
        <strain evidence="2 3">AU-G6</strain>
    </source>
</reference>
<dbReference type="Proteomes" id="UP000242444">
    <property type="component" value="Unassembled WGS sequence"/>
</dbReference>